<keyword evidence="4" id="KW-1185">Reference proteome</keyword>
<feature type="transmembrane region" description="Helical" evidence="1">
    <location>
        <begin position="44"/>
        <end position="62"/>
    </location>
</feature>
<feature type="transmembrane region" description="Helical" evidence="1">
    <location>
        <begin position="82"/>
        <end position="100"/>
    </location>
</feature>
<evidence type="ECO:0000259" key="2">
    <source>
        <dbReference type="Pfam" id="PF04536"/>
    </source>
</evidence>
<dbReference type="Gene3D" id="3.10.310.50">
    <property type="match status" value="1"/>
</dbReference>
<comment type="caution">
    <text evidence="3">The sequence shown here is derived from an EMBL/GenBank/DDBJ whole genome shotgun (WGS) entry which is preliminary data.</text>
</comment>
<gene>
    <name evidence="3" type="ORF">TPR58_08880</name>
</gene>
<name>A0ABV0BA73_9SPHN</name>
<dbReference type="EMBL" id="JBDIZK010000004">
    <property type="protein sequence ID" value="MEN3747282.1"/>
    <property type="molecule type" value="Genomic_DNA"/>
</dbReference>
<dbReference type="InterPro" id="IPR007621">
    <property type="entry name" value="TPM_dom"/>
</dbReference>
<evidence type="ECO:0000313" key="4">
    <source>
        <dbReference type="Proteomes" id="UP001427805"/>
    </source>
</evidence>
<evidence type="ECO:0000256" key="1">
    <source>
        <dbReference type="SAM" id="Phobius"/>
    </source>
</evidence>
<keyword evidence="1" id="KW-0472">Membrane</keyword>
<dbReference type="PANTHER" id="PTHR30373:SF8">
    <property type="entry name" value="BLL7265 PROTEIN"/>
    <property type="match status" value="1"/>
</dbReference>
<dbReference type="PANTHER" id="PTHR30373">
    <property type="entry name" value="UPF0603 PROTEIN YGCG"/>
    <property type="match status" value="1"/>
</dbReference>
<reference evidence="3 4" key="1">
    <citation type="submission" date="2024-05" db="EMBL/GenBank/DDBJ databases">
        <title>Sphingomonas sp. HF-S3 16S ribosomal RNA gene Genome sequencing and assembly.</title>
        <authorList>
            <person name="Lee H."/>
        </authorList>
    </citation>
    <scope>NUCLEOTIDE SEQUENCE [LARGE SCALE GENOMIC DNA]</scope>
    <source>
        <strain evidence="3 4">HF-S3</strain>
    </source>
</reference>
<dbReference type="RefSeq" id="WP_346246274.1">
    <property type="nucleotide sequence ID" value="NZ_JBDIZK010000004.1"/>
</dbReference>
<accession>A0ABV0BA73</accession>
<keyword evidence="1" id="KW-1133">Transmembrane helix</keyword>
<sequence length="221" mass="24467">MARIRFSEADHLRVTEAVAAAERGTSGEIVTIVTDRSDSYHDVGLHYAVGAMLAVAAFVAIWPAPLEHWLGWTSEPEIGRTAFWLVIAQAVLFLAVRYSLAWMPARMALTPHPTKLRRVRRRAVQFFRASAEHRTRGRVGVLLYVSLAEHRAEIVADAAIHGKVSDDCWGEAMAMLVAGLRRDDPAGGMADAIARIGEILAEQFPRQAHDVNELPDRLIEL</sequence>
<dbReference type="Pfam" id="PF04536">
    <property type="entry name" value="TPM_phosphatase"/>
    <property type="match status" value="1"/>
</dbReference>
<feature type="domain" description="TPM" evidence="2">
    <location>
        <begin position="120"/>
        <end position="198"/>
    </location>
</feature>
<organism evidence="3 4">
    <name type="scientific">Sphingomonas rustica</name>
    <dbReference type="NCBI Taxonomy" id="3103142"/>
    <lineage>
        <taxon>Bacteria</taxon>
        <taxon>Pseudomonadati</taxon>
        <taxon>Pseudomonadota</taxon>
        <taxon>Alphaproteobacteria</taxon>
        <taxon>Sphingomonadales</taxon>
        <taxon>Sphingomonadaceae</taxon>
        <taxon>Sphingomonas</taxon>
    </lineage>
</organism>
<evidence type="ECO:0000313" key="3">
    <source>
        <dbReference type="EMBL" id="MEN3747282.1"/>
    </source>
</evidence>
<keyword evidence="1" id="KW-0812">Transmembrane</keyword>
<proteinExistence type="predicted"/>
<protein>
    <recommendedName>
        <fullName evidence="2">TPM domain-containing protein</fullName>
    </recommendedName>
</protein>
<dbReference type="Proteomes" id="UP001427805">
    <property type="component" value="Unassembled WGS sequence"/>
</dbReference>